<dbReference type="InterPro" id="IPR023214">
    <property type="entry name" value="HAD_sf"/>
</dbReference>
<dbReference type="InterPro" id="IPR036412">
    <property type="entry name" value="HAD-like_sf"/>
</dbReference>
<dbReference type="GO" id="GO:0016791">
    <property type="term" value="F:phosphatase activity"/>
    <property type="evidence" value="ECO:0007669"/>
    <property type="project" value="TreeGrafter"/>
</dbReference>
<dbReference type="Gene3D" id="3.40.50.1000">
    <property type="entry name" value="HAD superfamily/HAD-like"/>
    <property type="match status" value="1"/>
</dbReference>
<dbReference type="AlphaFoldDB" id="A0A6J7GRA7"/>
<organism evidence="1">
    <name type="scientific">freshwater metagenome</name>
    <dbReference type="NCBI Taxonomy" id="449393"/>
    <lineage>
        <taxon>unclassified sequences</taxon>
        <taxon>metagenomes</taxon>
        <taxon>ecological metagenomes</taxon>
    </lineage>
</organism>
<dbReference type="PANTHER" id="PTHR19288:SF95">
    <property type="entry name" value="D-GLYCEROL 3-PHOSPHATE PHOSPHATASE"/>
    <property type="match status" value="1"/>
</dbReference>
<reference evidence="1" key="1">
    <citation type="submission" date="2020-05" db="EMBL/GenBank/DDBJ databases">
        <authorList>
            <person name="Chiriac C."/>
            <person name="Salcher M."/>
            <person name="Ghai R."/>
            <person name="Kavagutti S V."/>
        </authorList>
    </citation>
    <scope>NUCLEOTIDE SEQUENCE</scope>
</reference>
<dbReference type="EMBL" id="CAFBMB010000119">
    <property type="protein sequence ID" value="CAB4906870.1"/>
    <property type="molecule type" value="Genomic_DNA"/>
</dbReference>
<dbReference type="GO" id="GO:0005737">
    <property type="term" value="C:cytoplasm"/>
    <property type="evidence" value="ECO:0007669"/>
    <property type="project" value="TreeGrafter"/>
</dbReference>
<protein>
    <submittedName>
        <fullName evidence="1">Unannotated protein</fullName>
    </submittedName>
</protein>
<sequence>MVAGKPEVAIFSEARRRFTIETALYVGDRLDTDILGATRAGMRSAIVLTGIDGPKQLLAAGEGQRPDMILGDLRELFLPYPATTVAKNGTVTVGTATVRLAPDDTTVVIVEPGVGNDLLRAGCQLIWRSGRAIFAFSVPEAVYSPG</sequence>
<dbReference type="SUPFAM" id="SSF56784">
    <property type="entry name" value="HAD-like"/>
    <property type="match status" value="1"/>
</dbReference>
<accession>A0A6J7GRA7</accession>
<evidence type="ECO:0000313" key="1">
    <source>
        <dbReference type="EMBL" id="CAB4906870.1"/>
    </source>
</evidence>
<dbReference type="PANTHER" id="PTHR19288">
    <property type="entry name" value="4-NITROPHENYLPHOSPHATASE-RELATED"/>
    <property type="match status" value="1"/>
</dbReference>
<proteinExistence type="predicted"/>
<name>A0A6J7GRA7_9ZZZZ</name>
<gene>
    <name evidence="1" type="ORF">UFOPK3516_01245</name>
</gene>
<dbReference type="Pfam" id="PF13242">
    <property type="entry name" value="Hydrolase_like"/>
    <property type="match status" value="1"/>
</dbReference>